<reference evidence="2 3" key="1">
    <citation type="submission" date="2019-11" db="EMBL/GenBank/DDBJ databases">
        <title>Pseudomonas flavidum sp. nov., isolated from Baiyang Lake.</title>
        <authorList>
            <person name="Zhao Y."/>
        </authorList>
    </citation>
    <scope>NUCLEOTIDE SEQUENCE [LARGE SCALE GENOMIC DNA]</scope>
    <source>
        <strain evidence="3">R-22-3 w-18</strain>
    </source>
</reference>
<feature type="domain" description="Solute-binding protein family 3/N-terminal" evidence="1">
    <location>
        <begin position="23"/>
        <end position="244"/>
    </location>
</feature>
<comment type="caution">
    <text evidence="2">The sequence shown here is derived from an EMBL/GenBank/DDBJ whole genome shotgun (WGS) entry which is preliminary data.</text>
</comment>
<dbReference type="RefSeq" id="WP_160347576.1">
    <property type="nucleotide sequence ID" value="NZ_WKJZ01000003.1"/>
</dbReference>
<accession>A0A6I4L1E2</accession>
<dbReference type="PANTHER" id="PTHR38834">
    <property type="entry name" value="PERIPLASMIC SUBSTRATE BINDING PROTEIN FAMILY 3"/>
    <property type="match status" value="1"/>
</dbReference>
<dbReference type="Pfam" id="PF00497">
    <property type="entry name" value="SBP_bac_3"/>
    <property type="match status" value="1"/>
</dbReference>
<evidence type="ECO:0000259" key="1">
    <source>
        <dbReference type="SMART" id="SM00062"/>
    </source>
</evidence>
<dbReference type="Gene3D" id="3.40.190.10">
    <property type="entry name" value="Periplasmic binding protein-like II"/>
    <property type="match status" value="2"/>
</dbReference>
<gene>
    <name evidence="2" type="ORF">GJV18_16435</name>
</gene>
<proteinExistence type="predicted"/>
<organism evidence="2 3">
    <name type="scientific">Pseudomonas xionganensis</name>
    <dbReference type="NCBI Taxonomy" id="2654845"/>
    <lineage>
        <taxon>Bacteria</taxon>
        <taxon>Pseudomonadati</taxon>
        <taxon>Pseudomonadota</taxon>
        <taxon>Gammaproteobacteria</taxon>
        <taxon>Pseudomonadales</taxon>
        <taxon>Pseudomonadaceae</taxon>
        <taxon>Pseudomonas</taxon>
    </lineage>
</organism>
<sequence length="264" mass="29918">MIIRQALTAVIGLCWCTLLSAAPLRLYTEDYRPLSFIDNGVLSGMAVEVAETLLRDTQQAAVIELVPWTRAYQQALREANVGIFPTVRTPRREARFHWVGPIAAGHTSFYSRKTDGLQVRNLEDVARLGTLAVPKQWYSHELLSEMGLNTLYAVPTPEHMMRMFKHRRVALLLANSLTLDALLATQDMRREQLQLHYTLMDHKTYIAFSLGTDPALVRRWQQALDNLRRNGELARIHRRWFPQAGEAELSEIIDLPPGGCAAAC</sequence>
<dbReference type="SUPFAM" id="SSF53850">
    <property type="entry name" value="Periplasmic binding protein-like II"/>
    <property type="match status" value="1"/>
</dbReference>
<evidence type="ECO:0000313" key="3">
    <source>
        <dbReference type="Proteomes" id="UP000429555"/>
    </source>
</evidence>
<dbReference type="InterPro" id="IPR001638">
    <property type="entry name" value="Solute-binding_3/MltF_N"/>
</dbReference>
<evidence type="ECO:0000313" key="2">
    <source>
        <dbReference type="EMBL" id="MVW76912.1"/>
    </source>
</evidence>
<name>A0A6I4L1E2_9PSED</name>
<dbReference type="EMBL" id="WKJZ01000003">
    <property type="protein sequence ID" value="MVW76912.1"/>
    <property type="molecule type" value="Genomic_DNA"/>
</dbReference>
<dbReference type="PANTHER" id="PTHR38834:SF3">
    <property type="entry name" value="SOLUTE-BINDING PROTEIN FAMILY 3_N-TERMINAL DOMAIN-CONTAINING PROTEIN"/>
    <property type="match status" value="1"/>
</dbReference>
<dbReference type="AlphaFoldDB" id="A0A6I4L1E2"/>
<protein>
    <submittedName>
        <fullName evidence="2">Transporter substrate-binding domain-containing protein</fullName>
    </submittedName>
</protein>
<keyword evidence="3" id="KW-1185">Reference proteome</keyword>
<dbReference type="Proteomes" id="UP000429555">
    <property type="component" value="Unassembled WGS sequence"/>
</dbReference>
<dbReference type="SMART" id="SM00062">
    <property type="entry name" value="PBPb"/>
    <property type="match status" value="1"/>
</dbReference>